<dbReference type="Proteomes" id="UP001187531">
    <property type="component" value="Unassembled WGS sequence"/>
</dbReference>
<proteinExistence type="predicted"/>
<evidence type="ECO:0000313" key="3">
    <source>
        <dbReference type="Proteomes" id="UP001187531"/>
    </source>
</evidence>
<feature type="non-terminal residue" evidence="2">
    <location>
        <position position="360"/>
    </location>
</feature>
<gene>
    <name evidence="2" type="ORF">QYM36_003905</name>
</gene>
<accession>A0AA88I2L9</accession>
<evidence type="ECO:0000256" key="1">
    <source>
        <dbReference type="SAM" id="Phobius"/>
    </source>
</evidence>
<dbReference type="EMBL" id="JAVRJZ010000006">
    <property type="protein sequence ID" value="KAK2721748.1"/>
    <property type="molecule type" value="Genomic_DNA"/>
</dbReference>
<reference evidence="2" key="1">
    <citation type="submission" date="2023-07" db="EMBL/GenBank/DDBJ databases">
        <title>Chromosome-level genome assembly of Artemia franciscana.</title>
        <authorList>
            <person name="Jo E."/>
        </authorList>
    </citation>
    <scope>NUCLEOTIDE SEQUENCE</scope>
    <source>
        <tissue evidence="2">Whole body</tissue>
    </source>
</reference>
<keyword evidence="1" id="KW-0812">Transmembrane</keyword>
<sequence>MPMPWRHICFWILIVYSLFYPVVFFPFLWYIIFPMFIEGDSIDPQVFYSIAWKVYLGCSCGLVLLSFLTGFLRGFPFRISSESEELKSDPKFNILDFYHQSHNEILLDGSDTIWAIPLREELPSVIYERVDIQPDLDLLRKTFNQTLVNDSLDSSSTVPLYQQRDSILLNPMPDRYKASRRSSFDNHYTKPHVKVSQSKSCSHNNETPRYATIKRLSVSSFASPVFRNALNDFEKTNSSETRIIREAPPLPMQRVSPVEDASIPMKAEENEEPSPLLRTKKASPYASFRISSLANTVQNTFRRSIKNDNQGATLLAPEFVYRSLSETTSNTVLGYDNPNIRNCYSDHNLSCDFSILEQDS</sequence>
<feature type="transmembrane region" description="Helical" evidence="1">
    <location>
        <begin position="9"/>
        <end position="32"/>
    </location>
</feature>
<evidence type="ECO:0000313" key="2">
    <source>
        <dbReference type="EMBL" id="KAK2721748.1"/>
    </source>
</evidence>
<keyword evidence="3" id="KW-1185">Reference proteome</keyword>
<feature type="transmembrane region" description="Helical" evidence="1">
    <location>
        <begin position="52"/>
        <end position="72"/>
    </location>
</feature>
<keyword evidence="1" id="KW-0472">Membrane</keyword>
<keyword evidence="1" id="KW-1133">Transmembrane helix</keyword>
<comment type="caution">
    <text evidence="2">The sequence shown here is derived from an EMBL/GenBank/DDBJ whole genome shotgun (WGS) entry which is preliminary data.</text>
</comment>
<dbReference type="AlphaFoldDB" id="A0AA88I2L9"/>
<protein>
    <submittedName>
        <fullName evidence="2">Uncharacterized protein</fullName>
    </submittedName>
</protein>
<organism evidence="2 3">
    <name type="scientific">Artemia franciscana</name>
    <name type="common">Brine shrimp</name>
    <name type="synonym">Artemia sanfranciscana</name>
    <dbReference type="NCBI Taxonomy" id="6661"/>
    <lineage>
        <taxon>Eukaryota</taxon>
        <taxon>Metazoa</taxon>
        <taxon>Ecdysozoa</taxon>
        <taxon>Arthropoda</taxon>
        <taxon>Crustacea</taxon>
        <taxon>Branchiopoda</taxon>
        <taxon>Anostraca</taxon>
        <taxon>Artemiidae</taxon>
        <taxon>Artemia</taxon>
    </lineage>
</organism>
<name>A0AA88I2L9_ARTSF</name>